<evidence type="ECO:0000256" key="2">
    <source>
        <dbReference type="RuleBase" id="RU000363"/>
    </source>
</evidence>
<dbReference type="GO" id="GO:0048038">
    <property type="term" value="F:quinone binding"/>
    <property type="evidence" value="ECO:0007669"/>
    <property type="project" value="TreeGrafter"/>
</dbReference>
<dbReference type="SUPFAM" id="SSF51735">
    <property type="entry name" value="NAD(P)-binding Rossmann-fold domains"/>
    <property type="match status" value="1"/>
</dbReference>
<dbReference type="PANTHER" id="PTHR42760:SF121">
    <property type="entry name" value="3-OXOACYL-(ACYL-CARRIER-PROTEIN) REDUCTASE"/>
    <property type="match status" value="1"/>
</dbReference>
<comment type="caution">
    <text evidence="3">The sequence shown here is derived from an EMBL/GenBank/DDBJ whole genome shotgun (WGS) entry which is preliminary data.</text>
</comment>
<dbReference type="GO" id="GO:0016616">
    <property type="term" value="F:oxidoreductase activity, acting on the CH-OH group of donors, NAD or NADP as acceptor"/>
    <property type="evidence" value="ECO:0007669"/>
    <property type="project" value="TreeGrafter"/>
</dbReference>
<name>A0A9W8JL29_9AGAR</name>
<gene>
    <name evidence="3" type="ORF">H1R20_g4256</name>
</gene>
<dbReference type="AlphaFoldDB" id="A0A9W8JL29"/>
<dbReference type="Pfam" id="PF13561">
    <property type="entry name" value="adh_short_C2"/>
    <property type="match status" value="1"/>
</dbReference>
<dbReference type="FunFam" id="3.40.50.720:FF:000084">
    <property type="entry name" value="Short-chain dehydrogenase reductase"/>
    <property type="match status" value="1"/>
</dbReference>
<dbReference type="InterPro" id="IPR036291">
    <property type="entry name" value="NAD(P)-bd_dom_sf"/>
</dbReference>
<protein>
    <submittedName>
        <fullName evidence="3">Uncharacterized protein</fullName>
    </submittedName>
</protein>
<dbReference type="PRINTS" id="PR00080">
    <property type="entry name" value="SDRFAMILY"/>
</dbReference>
<dbReference type="Pfam" id="PF00106">
    <property type="entry name" value="adh_short"/>
    <property type="match status" value="1"/>
</dbReference>
<organism evidence="3 4">
    <name type="scientific">Candolleomyces eurysporus</name>
    <dbReference type="NCBI Taxonomy" id="2828524"/>
    <lineage>
        <taxon>Eukaryota</taxon>
        <taxon>Fungi</taxon>
        <taxon>Dikarya</taxon>
        <taxon>Basidiomycota</taxon>
        <taxon>Agaricomycotina</taxon>
        <taxon>Agaricomycetes</taxon>
        <taxon>Agaricomycetidae</taxon>
        <taxon>Agaricales</taxon>
        <taxon>Agaricineae</taxon>
        <taxon>Psathyrellaceae</taxon>
        <taxon>Candolleomyces</taxon>
    </lineage>
</organism>
<dbReference type="PANTHER" id="PTHR42760">
    <property type="entry name" value="SHORT-CHAIN DEHYDROGENASES/REDUCTASES FAMILY MEMBER"/>
    <property type="match status" value="1"/>
</dbReference>
<reference evidence="3" key="1">
    <citation type="submission" date="2022-06" db="EMBL/GenBank/DDBJ databases">
        <title>Genome Sequence of Candolleomyces eurysporus.</title>
        <authorList>
            <person name="Buettner E."/>
        </authorList>
    </citation>
    <scope>NUCLEOTIDE SEQUENCE</scope>
    <source>
        <strain evidence="3">VTCC 930004</strain>
    </source>
</reference>
<accession>A0A9W8JL29</accession>
<dbReference type="PRINTS" id="PR00081">
    <property type="entry name" value="GDHRDH"/>
</dbReference>
<evidence type="ECO:0000256" key="1">
    <source>
        <dbReference type="ARBA" id="ARBA00006484"/>
    </source>
</evidence>
<dbReference type="Proteomes" id="UP001140091">
    <property type="component" value="Unassembled WGS sequence"/>
</dbReference>
<dbReference type="OrthoDB" id="498125at2759"/>
<dbReference type="Gene3D" id="3.40.50.720">
    <property type="entry name" value="NAD(P)-binding Rossmann-like Domain"/>
    <property type="match status" value="1"/>
</dbReference>
<sequence>MSAQKVALVTGSANGIGKVIVKQLAEDGFAVVINDLELNREKAEVFAEELKQKGHTASVKLADVSDLDQVKGMVESLDRLDVMVANAAYTGSPMDFITDDHINGWQKSFDVNVKGHLLCYKFAAIKMIAQGWGGRIIGASSMVAHKPELGRMSYIATKWAIRGLTQTAAYELGKHGITVNCYAPGWVIDIVHCLLLSDISVVGLIKTEIAQQYFAASPQAKEMVNRFVKSSAVGRLGESEDVANLVSFLASEKSGFITGQTLLVDGGIFYT</sequence>
<feature type="non-terminal residue" evidence="3">
    <location>
        <position position="271"/>
    </location>
</feature>
<dbReference type="EMBL" id="JANBPK010000758">
    <property type="protein sequence ID" value="KAJ2932838.1"/>
    <property type="molecule type" value="Genomic_DNA"/>
</dbReference>
<evidence type="ECO:0000313" key="4">
    <source>
        <dbReference type="Proteomes" id="UP001140091"/>
    </source>
</evidence>
<keyword evidence="4" id="KW-1185">Reference proteome</keyword>
<evidence type="ECO:0000313" key="3">
    <source>
        <dbReference type="EMBL" id="KAJ2932838.1"/>
    </source>
</evidence>
<dbReference type="GO" id="GO:0006633">
    <property type="term" value="P:fatty acid biosynthetic process"/>
    <property type="evidence" value="ECO:0007669"/>
    <property type="project" value="TreeGrafter"/>
</dbReference>
<comment type="similarity">
    <text evidence="1 2">Belongs to the short-chain dehydrogenases/reductases (SDR) family.</text>
</comment>
<dbReference type="InterPro" id="IPR002347">
    <property type="entry name" value="SDR_fam"/>
</dbReference>
<proteinExistence type="inferred from homology"/>